<dbReference type="InterPro" id="IPR020476">
    <property type="entry name" value="Nudix_hydrolase"/>
</dbReference>
<feature type="domain" description="Nudix hydrolase" evidence="4">
    <location>
        <begin position="39"/>
        <end position="168"/>
    </location>
</feature>
<gene>
    <name evidence="5" type="ORF">FYJ83_00350</name>
</gene>
<dbReference type="GO" id="GO:0006753">
    <property type="term" value="P:nucleoside phosphate metabolic process"/>
    <property type="evidence" value="ECO:0007669"/>
    <property type="project" value="TreeGrafter"/>
</dbReference>
<dbReference type="InterPro" id="IPR020084">
    <property type="entry name" value="NUDIX_hydrolase_CS"/>
</dbReference>
<dbReference type="Proteomes" id="UP000469523">
    <property type="component" value="Unassembled WGS sequence"/>
</dbReference>
<evidence type="ECO:0000256" key="3">
    <source>
        <dbReference type="RuleBase" id="RU003476"/>
    </source>
</evidence>
<accession>A0A6N7XTP4</accession>
<name>A0A6N7XTP4_9FIRM</name>
<evidence type="ECO:0000256" key="1">
    <source>
        <dbReference type="ARBA" id="ARBA00001946"/>
    </source>
</evidence>
<evidence type="ECO:0000259" key="4">
    <source>
        <dbReference type="PROSITE" id="PS51462"/>
    </source>
</evidence>
<dbReference type="InterPro" id="IPR015797">
    <property type="entry name" value="NUDIX_hydrolase-like_dom_sf"/>
</dbReference>
<dbReference type="CDD" id="cd03424">
    <property type="entry name" value="NUDIX_ADPRase_Nudt5_UGPPase_Nudt14"/>
    <property type="match status" value="1"/>
</dbReference>
<evidence type="ECO:0000313" key="5">
    <source>
        <dbReference type="EMBL" id="MST99913.1"/>
    </source>
</evidence>
<dbReference type="PANTHER" id="PTHR11839:SF18">
    <property type="entry name" value="NUDIX HYDROLASE DOMAIN-CONTAINING PROTEIN"/>
    <property type="match status" value="1"/>
</dbReference>
<dbReference type="GO" id="GO:0016462">
    <property type="term" value="F:pyrophosphatase activity"/>
    <property type="evidence" value="ECO:0007669"/>
    <property type="project" value="UniProtKB-ARBA"/>
</dbReference>
<dbReference type="InterPro" id="IPR000086">
    <property type="entry name" value="NUDIX_hydrolase_dom"/>
</dbReference>
<dbReference type="AlphaFoldDB" id="A0A6N7XTP4"/>
<dbReference type="FunFam" id="3.90.79.10:FF:000024">
    <property type="entry name" value="ADP-ribose pyrophosphatase"/>
    <property type="match status" value="1"/>
</dbReference>
<dbReference type="PRINTS" id="PR00502">
    <property type="entry name" value="NUDIXFAMILY"/>
</dbReference>
<reference evidence="5 6" key="1">
    <citation type="submission" date="2019-09" db="EMBL/GenBank/DDBJ databases">
        <title>In-depth cultivation of the pig gut microbiome towards novel bacterial diversity and tailored functional studies.</title>
        <authorList>
            <person name="Wylensek D."/>
            <person name="Hitch T.C.A."/>
            <person name="Clavel T."/>
        </authorList>
    </citation>
    <scope>NUCLEOTIDE SEQUENCE [LARGE SCALE GENOMIC DNA]</scope>
    <source>
        <strain evidence="5 6">WCA3-693-APC-4?</strain>
    </source>
</reference>
<comment type="cofactor">
    <cofactor evidence="1">
        <name>Mg(2+)</name>
        <dbReference type="ChEBI" id="CHEBI:18420"/>
    </cofactor>
</comment>
<dbReference type="RefSeq" id="WP_154437965.1">
    <property type="nucleotide sequence ID" value="NZ_JAHLPJ010000001.1"/>
</dbReference>
<protein>
    <submittedName>
        <fullName evidence="5">NUDIX hydrolase</fullName>
    </submittedName>
</protein>
<evidence type="ECO:0000256" key="2">
    <source>
        <dbReference type="ARBA" id="ARBA00022801"/>
    </source>
</evidence>
<keyword evidence="2 3" id="KW-0378">Hydrolase</keyword>
<dbReference type="GO" id="GO:0005829">
    <property type="term" value="C:cytosol"/>
    <property type="evidence" value="ECO:0007669"/>
    <property type="project" value="TreeGrafter"/>
</dbReference>
<proteinExistence type="inferred from homology"/>
<dbReference type="PANTHER" id="PTHR11839">
    <property type="entry name" value="UDP/ADP-SUGAR PYROPHOSPHATASE"/>
    <property type="match status" value="1"/>
</dbReference>
<dbReference type="PROSITE" id="PS00893">
    <property type="entry name" value="NUDIX_BOX"/>
    <property type="match status" value="1"/>
</dbReference>
<dbReference type="GO" id="GO:0019693">
    <property type="term" value="P:ribose phosphate metabolic process"/>
    <property type="evidence" value="ECO:0007669"/>
    <property type="project" value="TreeGrafter"/>
</dbReference>
<comment type="caution">
    <text evidence="5">The sequence shown here is derived from an EMBL/GenBank/DDBJ whole genome shotgun (WGS) entry which is preliminary data.</text>
</comment>
<organism evidence="5 6">
    <name type="scientific">Tissierella pigra</name>
    <dbReference type="NCBI Taxonomy" id="2607614"/>
    <lineage>
        <taxon>Bacteria</taxon>
        <taxon>Bacillati</taxon>
        <taxon>Bacillota</taxon>
        <taxon>Tissierellia</taxon>
        <taxon>Tissierellales</taxon>
        <taxon>Tissierellaceae</taxon>
        <taxon>Tissierella</taxon>
    </lineage>
</organism>
<dbReference type="PROSITE" id="PS51462">
    <property type="entry name" value="NUDIX"/>
    <property type="match status" value="1"/>
</dbReference>
<evidence type="ECO:0000313" key="6">
    <source>
        <dbReference type="Proteomes" id="UP000469523"/>
    </source>
</evidence>
<dbReference type="SUPFAM" id="SSF55811">
    <property type="entry name" value="Nudix"/>
    <property type="match status" value="1"/>
</dbReference>
<dbReference type="Gene3D" id="3.90.79.10">
    <property type="entry name" value="Nucleoside Triphosphate Pyrophosphohydrolase"/>
    <property type="match status" value="1"/>
</dbReference>
<dbReference type="Pfam" id="PF00293">
    <property type="entry name" value="NUDIX"/>
    <property type="match status" value="1"/>
</dbReference>
<comment type="similarity">
    <text evidence="3">Belongs to the Nudix hydrolase family.</text>
</comment>
<dbReference type="EMBL" id="VUNQ01000001">
    <property type="protein sequence ID" value="MST99913.1"/>
    <property type="molecule type" value="Genomic_DNA"/>
</dbReference>
<keyword evidence="6" id="KW-1185">Reference proteome</keyword>
<sequence length="180" mass="20748">MIFEEKTMKSDKLYEGKILNLRVDTVEIPDKKYSKREIIEHPGGVAIVTLTDDNSIILVKQYRKAVEKFLLEIPAGKLEVNEEPRETAVRELKEETGLEAQKIEYITEFYTSPGFCNEKIYLFLATDLMEGEPNPDTGEFIEIVKYSMDEVVKMVDRGEIIDSKTIIGINFAKKYLDKKQ</sequence>